<name>A0A0F9E068_9ZZZZ</name>
<reference evidence="3" key="1">
    <citation type="journal article" date="2015" name="Nature">
        <title>Complex archaea that bridge the gap between prokaryotes and eukaryotes.</title>
        <authorList>
            <person name="Spang A."/>
            <person name="Saw J.H."/>
            <person name="Jorgensen S.L."/>
            <person name="Zaremba-Niedzwiedzka K."/>
            <person name="Martijn J."/>
            <person name="Lind A.E."/>
            <person name="van Eijk R."/>
            <person name="Schleper C."/>
            <person name="Guy L."/>
            <person name="Ettema T.J."/>
        </authorList>
    </citation>
    <scope>NUCLEOTIDE SEQUENCE</scope>
</reference>
<feature type="transmembrane region" description="Helical" evidence="1">
    <location>
        <begin position="85"/>
        <end position="102"/>
    </location>
</feature>
<comment type="caution">
    <text evidence="3">The sequence shown here is derived from an EMBL/GenBank/DDBJ whole genome shotgun (WGS) entry which is preliminary data.</text>
</comment>
<dbReference type="InterPro" id="IPR001054">
    <property type="entry name" value="A/G_cyclase"/>
</dbReference>
<evidence type="ECO:0000256" key="1">
    <source>
        <dbReference type="SAM" id="Phobius"/>
    </source>
</evidence>
<dbReference type="CDD" id="cd07302">
    <property type="entry name" value="CHD"/>
    <property type="match status" value="1"/>
</dbReference>
<keyword evidence="1" id="KW-1133">Transmembrane helix</keyword>
<organism evidence="3">
    <name type="scientific">marine sediment metagenome</name>
    <dbReference type="NCBI Taxonomy" id="412755"/>
    <lineage>
        <taxon>unclassified sequences</taxon>
        <taxon>metagenomes</taxon>
        <taxon>ecological metagenomes</taxon>
    </lineage>
</organism>
<evidence type="ECO:0000259" key="2">
    <source>
        <dbReference type="PROSITE" id="PS50125"/>
    </source>
</evidence>
<sequence length="309" mass="34986">MNRFVFFLLIIFFFSLGGESIFGKAGVFTIDGDQENAYAQTPKKGPGSGRGVKGGMMGGKTNQEMRERIKALIPPQEIPFYQEKTFLAMVTVAFMLLIVWFIKRGRTRLRKALRKQDSFINEAILVVDLCESTKLAVIRGDVFAMRVKNKMKTCIREVSENFGATFYENTGDGYLIMFPTGANAARAAVKILQNADEYNKGSPEKEKIELRVGINYGEMVLDEHGGRHGAAINKVFRIEGLKKTQQQNLGDGSKPEDFIEKNRIFVSEEIHEEIRNIKEIQVQPVGVFELKGFTGLHRIYHIPWKEFTS</sequence>
<dbReference type="GO" id="GO:0009190">
    <property type="term" value="P:cyclic nucleotide biosynthetic process"/>
    <property type="evidence" value="ECO:0007669"/>
    <property type="project" value="InterPro"/>
</dbReference>
<dbReference type="InterPro" id="IPR029787">
    <property type="entry name" value="Nucleotide_cyclase"/>
</dbReference>
<protein>
    <recommendedName>
        <fullName evidence="2">Guanylate cyclase domain-containing protein</fullName>
    </recommendedName>
</protein>
<keyword evidence="1" id="KW-0472">Membrane</keyword>
<accession>A0A0F9E068</accession>
<dbReference type="Gene3D" id="3.30.70.1230">
    <property type="entry name" value="Nucleotide cyclase"/>
    <property type="match status" value="1"/>
</dbReference>
<gene>
    <name evidence="3" type="ORF">LCGC14_2484800</name>
</gene>
<keyword evidence="1" id="KW-0812">Transmembrane</keyword>
<evidence type="ECO:0000313" key="3">
    <source>
        <dbReference type="EMBL" id="KKL17513.1"/>
    </source>
</evidence>
<dbReference type="PROSITE" id="PS50125">
    <property type="entry name" value="GUANYLATE_CYCLASE_2"/>
    <property type="match status" value="1"/>
</dbReference>
<dbReference type="GO" id="GO:0035556">
    <property type="term" value="P:intracellular signal transduction"/>
    <property type="evidence" value="ECO:0007669"/>
    <property type="project" value="InterPro"/>
</dbReference>
<dbReference type="SUPFAM" id="SSF55073">
    <property type="entry name" value="Nucleotide cyclase"/>
    <property type="match status" value="1"/>
</dbReference>
<dbReference type="AlphaFoldDB" id="A0A0F9E068"/>
<proteinExistence type="predicted"/>
<feature type="domain" description="Guanylate cyclase" evidence="2">
    <location>
        <begin position="123"/>
        <end position="239"/>
    </location>
</feature>
<dbReference type="EMBL" id="LAZR01039231">
    <property type="protein sequence ID" value="KKL17513.1"/>
    <property type="molecule type" value="Genomic_DNA"/>
</dbReference>